<feature type="domain" description="Putative host cell surface-exposed lipoprotein Ltp-like HTH region" evidence="3">
    <location>
        <begin position="130"/>
        <end position="177"/>
    </location>
</feature>
<accession>A0A1K1KNR3</accession>
<dbReference type="AlphaFoldDB" id="A0A1K1KNR3"/>
<keyword evidence="2" id="KW-0812">Transmembrane</keyword>
<dbReference type="InterPro" id="IPR011434">
    <property type="entry name" value="Ltp-like_HTH"/>
</dbReference>
<feature type="compositionally biased region" description="Basic and acidic residues" evidence="1">
    <location>
        <begin position="58"/>
        <end position="80"/>
    </location>
</feature>
<feature type="region of interest" description="Disordered" evidence="1">
    <location>
        <begin position="43"/>
        <end position="93"/>
    </location>
</feature>
<proteinExistence type="predicted"/>
<keyword evidence="2" id="KW-0472">Membrane</keyword>
<dbReference type="EMBL" id="LT630287">
    <property type="protein sequence ID" value="SFV40527.1"/>
    <property type="molecule type" value="Genomic_DNA"/>
</dbReference>
<gene>
    <name evidence="4" type="ORF">LAC1533_1107</name>
</gene>
<reference evidence="5" key="1">
    <citation type="submission" date="2016-11" db="EMBL/GenBank/DDBJ databases">
        <authorList>
            <person name="Papadimitriou K."/>
        </authorList>
    </citation>
    <scope>NUCLEOTIDE SEQUENCE [LARGE SCALE GENOMIC DNA]</scope>
    <source>
        <strain evidence="5">ACA-DC 1533</strain>
    </source>
</reference>
<evidence type="ECO:0000313" key="5">
    <source>
        <dbReference type="Proteomes" id="UP000190935"/>
    </source>
</evidence>
<evidence type="ECO:0000256" key="2">
    <source>
        <dbReference type="SAM" id="Phobius"/>
    </source>
</evidence>
<evidence type="ECO:0000256" key="1">
    <source>
        <dbReference type="SAM" id="MobiDB-lite"/>
    </source>
</evidence>
<dbReference type="KEGG" id="laca:LAC1533_1107"/>
<dbReference type="Pfam" id="PF07553">
    <property type="entry name" value="Lipoprotein_Ltp"/>
    <property type="match status" value="2"/>
</dbReference>
<evidence type="ECO:0000259" key="3">
    <source>
        <dbReference type="Pfam" id="PF07553"/>
    </source>
</evidence>
<feature type="transmembrane region" description="Helical" evidence="2">
    <location>
        <begin position="26"/>
        <end position="44"/>
    </location>
</feature>
<name>A0A1K1KNR3_9LACO</name>
<sequence length="179" mass="20064">MAKKKVTGEDGKTYYVKVKKPFYKRIWFWVLVVLVAFIFAGSMGSDESDTSSASSSSDKTEEKTSSDSSKTSEKKDDVPAEYRAAQRKGQTYADTMNMSKAGIYDQLTSDAGEGFPQKAAQYAVDHIKVNYNKNALEKAKDYREEQDMSNDSIHEQLTSEAGEQFTSQEADYAIQHIDD</sequence>
<feature type="region of interest" description="Disordered" evidence="1">
    <location>
        <begin position="141"/>
        <end position="179"/>
    </location>
</feature>
<keyword evidence="2" id="KW-1133">Transmembrane helix</keyword>
<dbReference type="GeneID" id="95349207"/>
<feature type="compositionally biased region" description="Polar residues" evidence="1">
    <location>
        <begin position="149"/>
        <end position="169"/>
    </location>
</feature>
<protein>
    <recommendedName>
        <fullName evidence="3">Putative host cell surface-exposed lipoprotein Ltp-like HTH region domain-containing protein</fullName>
    </recommendedName>
</protein>
<dbReference type="RefSeq" id="WP_079579030.1">
    <property type="nucleotide sequence ID" value="NZ_LT630287.1"/>
</dbReference>
<evidence type="ECO:0000313" key="4">
    <source>
        <dbReference type="EMBL" id="SFV40527.1"/>
    </source>
</evidence>
<organism evidence="4 5">
    <name type="scientific">Ligilactobacillus acidipiscis</name>
    <dbReference type="NCBI Taxonomy" id="89059"/>
    <lineage>
        <taxon>Bacteria</taxon>
        <taxon>Bacillati</taxon>
        <taxon>Bacillota</taxon>
        <taxon>Bacilli</taxon>
        <taxon>Lactobacillales</taxon>
        <taxon>Lactobacillaceae</taxon>
        <taxon>Ligilactobacillus</taxon>
    </lineage>
</organism>
<dbReference type="Proteomes" id="UP000190935">
    <property type="component" value="Chromosome I"/>
</dbReference>
<feature type="domain" description="Putative host cell surface-exposed lipoprotein Ltp-like HTH region" evidence="3">
    <location>
        <begin position="81"/>
        <end position="127"/>
    </location>
</feature>
<dbReference type="InterPro" id="IPR036388">
    <property type="entry name" value="WH-like_DNA-bd_sf"/>
</dbReference>
<dbReference type="Gene3D" id="1.10.10.10">
    <property type="entry name" value="Winged helix-like DNA-binding domain superfamily/Winged helix DNA-binding domain"/>
    <property type="match status" value="2"/>
</dbReference>